<evidence type="ECO:0000313" key="1">
    <source>
        <dbReference type="EMBL" id="XBH08234.1"/>
    </source>
</evidence>
<dbReference type="AlphaFoldDB" id="A0AAU7CS98"/>
<organism evidence="1">
    <name type="scientific">Singulisphaera sp. Ch08</name>
    <dbReference type="NCBI Taxonomy" id="3120278"/>
    <lineage>
        <taxon>Bacteria</taxon>
        <taxon>Pseudomonadati</taxon>
        <taxon>Planctomycetota</taxon>
        <taxon>Planctomycetia</taxon>
        <taxon>Isosphaerales</taxon>
        <taxon>Isosphaeraceae</taxon>
        <taxon>Singulisphaera</taxon>
    </lineage>
</organism>
<dbReference type="Gene3D" id="1.20.1260.10">
    <property type="match status" value="1"/>
</dbReference>
<accession>A0AAU7CS98</accession>
<proteinExistence type="predicted"/>
<reference evidence="1" key="1">
    <citation type="submission" date="2024-05" db="EMBL/GenBank/DDBJ databases">
        <title>Planctomycetes of the genus Singulisphaera possess chitinolytic capabilities.</title>
        <authorList>
            <person name="Ivanova A."/>
        </authorList>
    </citation>
    <scope>NUCLEOTIDE SEQUENCE</scope>
    <source>
        <strain evidence="1">Ch08T</strain>
    </source>
</reference>
<name>A0AAU7CS98_9BACT</name>
<dbReference type="RefSeq" id="WP_406701067.1">
    <property type="nucleotide sequence ID" value="NZ_CP155447.1"/>
</dbReference>
<gene>
    <name evidence="1" type="ORF">V5E97_19980</name>
</gene>
<sequence>MEWRYAFRSEPLGPLDVRVGLGQMAADIIDGNVMVVFRDDMMECSAKCTDRAARPGRKQLCENIVSTQTREIGEMQTLLAWSVGSSSIEVGIGHGS</sequence>
<protein>
    <submittedName>
        <fullName evidence="1">Uncharacterized protein</fullName>
    </submittedName>
</protein>
<dbReference type="EMBL" id="CP155447">
    <property type="protein sequence ID" value="XBH08234.1"/>
    <property type="molecule type" value="Genomic_DNA"/>
</dbReference>
<dbReference type="InterPro" id="IPR012347">
    <property type="entry name" value="Ferritin-like"/>
</dbReference>